<dbReference type="InterPro" id="IPR003593">
    <property type="entry name" value="AAA+_ATPase"/>
</dbReference>
<dbReference type="InterPro" id="IPR008823">
    <property type="entry name" value="RuvB_wg_C"/>
</dbReference>
<comment type="domain">
    <text evidence="9">Has 3 domains, the large (RuvB-L) and small ATPase (RuvB-S) domains and the C-terminal head (RuvB-H) domain. The head domain binds DNA, while the ATPase domains jointly bind ATP, ADP or are empty depending on the state of the subunit in the translocation cycle. During a single DNA translocation step the structure of each domain remains the same, but their relative positions change.</text>
</comment>
<feature type="region of interest" description="Small ATPAse domain (RuvB-S)" evidence="9">
    <location>
        <begin position="182"/>
        <end position="252"/>
    </location>
</feature>
<evidence type="ECO:0000256" key="7">
    <source>
        <dbReference type="ARBA" id="ARBA00023172"/>
    </source>
</evidence>
<feature type="binding site" evidence="9">
    <location>
        <position position="315"/>
    </location>
    <ligand>
        <name>DNA</name>
        <dbReference type="ChEBI" id="CHEBI:16991"/>
    </ligand>
</feature>
<dbReference type="NCBIfam" id="NF000868">
    <property type="entry name" value="PRK00080.1"/>
    <property type="match status" value="1"/>
</dbReference>
<feature type="binding site" evidence="9">
    <location>
        <position position="171"/>
    </location>
    <ligand>
        <name>ATP</name>
        <dbReference type="ChEBI" id="CHEBI:30616"/>
    </ligand>
</feature>
<comment type="catalytic activity">
    <reaction evidence="9">
        <text>ATP + H2O = ADP + phosphate + H(+)</text>
        <dbReference type="Rhea" id="RHEA:13065"/>
        <dbReference type="ChEBI" id="CHEBI:15377"/>
        <dbReference type="ChEBI" id="CHEBI:15378"/>
        <dbReference type="ChEBI" id="CHEBI:30616"/>
        <dbReference type="ChEBI" id="CHEBI:43474"/>
        <dbReference type="ChEBI" id="CHEBI:456216"/>
    </reaction>
</comment>
<evidence type="ECO:0000256" key="8">
    <source>
        <dbReference type="ARBA" id="ARBA00023204"/>
    </source>
</evidence>
<protein>
    <recommendedName>
        <fullName evidence="9">Holliday junction branch migration complex subunit RuvB</fullName>
        <ecNumber evidence="9">3.6.4.-</ecNumber>
    </recommendedName>
</protein>
<evidence type="ECO:0000256" key="3">
    <source>
        <dbReference type="ARBA" id="ARBA00022763"/>
    </source>
</evidence>
<comment type="subunit">
    <text evidence="9">Homohexamer. Forms an RuvA(8)-RuvB(12)-Holliday junction (HJ) complex. HJ DNA is sandwiched between 2 RuvA tetramers; dsDNA enters through RuvA and exits via RuvB. An RuvB hexamer assembles on each DNA strand where it exits the tetramer. Each RuvB hexamer is contacted by two RuvA subunits (via domain III) on 2 adjacent RuvB subunits; this complex drives branch migration. In the full resolvosome a probable DNA-RuvA(4)-RuvB(12)-RuvC(2) complex forms which resolves the HJ.</text>
</comment>
<dbReference type="RefSeq" id="WP_106013069.1">
    <property type="nucleotide sequence ID" value="NZ_CP027226.1"/>
</dbReference>
<feature type="binding site" evidence="9">
    <location>
        <position position="181"/>
    </location>
    <ligand>
        <name>ATP</name>
        <dbReference type="ChEBI" id="CHEBI:30616"/>
    </ligand>
</feature>
<evidence type="ECO:0000256" key="6">
    <source>
        <dbReference type="ARBA" id="ARBA00023125"/>
    </source>
</evidence>
<dbReference type="SUPFAM" id="SSF46785">
    <property type="entry name" value="Winged helix' DNA-binding domain"/>
    <property type="match status" value="1"/>
</dbReference>
<feature type="binding site" evidence="9">
    <location>
        <position position="66"/>
    </location>
    <ligand>
        <name>ATP</name>
        <dbReference type="ChEBI" id="CHEBI:30616"/>
    </ligand>
</feature>
<gene>
    <name evidence="9" type="primary">ruvB</name>
    <name evidence="11" type="ORF">C5Q98_03330</name>
</gene>
<evidence type="ECO:0000256" key="9">
    <source>
        <dbReference type="HAMAP-Rule" id="MF_00016"/>
    </source>
</evidence>
<dbReference type="OrthoDB" id="9804478at2"/>
<name>A0A2S0KQ44_9FIRM</name>
<evidence type="ECO:0000313" key="12">
    <source>
        <dbReference type="Proteomes" id="UP000237947"/>
    </source>
</evidence>
<dbReference type="EMBL" id="CP027226">
    <property type="protein sequence ID" value="AVM43124.1"/>
    <property type="molecule type" value="Genomic_DNA"/>
</dbReference>
<comment type="caution">
    <text evidence="9">Lacks conserved residue(s) required for the propagation of feature annotation.</text>
</comment>
<feature type="binding site" evidence="9">
    <location>
        <position position="62"/>
    </location>
    <ligand>
        <name>ATP</name>
        <dbReference type="ChEBI" id="CHEBI:30616"/>
    </ligand>
</feature>
<dbReference type="GO" id="GO:0006281">
    <property type="term" value="P:DNA repair"/>
    <property type="evidence" value="ECO:0007669"/>
    <property type="project" value="UniProtKB-UniRule"/>
</dbReference>
<dbReference type="InterPro" id="IPR004605">
    <property type="entry name" value="DNA_helicase_Holl-junc_RuvB"/>
</dbReference>
<evidence type="ECO:0000313" key="11">
    <source>
        <dbReference type="EMBL" id="AVM43124.1"/>
    </source>
</evidence>
<dbReference type="GO" id="GO:0009378">
    <property type="term" value="F:four-way junction helicase activity"/>
    <property type="evidence" value="ECO:0007669"/>
    <property type="project" value="InterPro"/>
</dbReference>
<feature type="binding site" evidence="9">
    <location>
        <begin position="128"/>
        <end position="130"/>
    </location>
    <ligand>
        <name>ATP</name>
        <dbReference type="ChEBI" id="CHEBI:30616"/>
    </ligand>
</feature>
<evidence type="ECO:0000256" key="2">
    <source>
        <dbReference type="ARBA" id="ARBA00022741"/>
    </source>
</evidence>
<feature type="binding site" evidence="9">
    <location>
        <position position="218"/>
    </location>
    <ligand>
        <name>ATP</name>
        <dbReference type="ChEBI" id="CHEBI:30616"/>
    </ligand>
</feature>
<dbReference type="AlphaFoldDB" id="A0A2S0KQ44"/>
<comment type="function">
    <text evidence="9">The RuvA-RuvB-RuvC complex processes Holliday junction (HJ) DNA during genetic recombination and DNA repair, while the RuvA-RuvB complex plays an important role in the rescue of blocked DNA replication forks via replication fork reversal (RFR). RuvA specifically binds to HJ cruciform DNA, conferring on it an open structure. The RuvB hexamer acts as an ATP-dependent pump, pulling dsDNA into and through the RuvAB complex. RuvB forms 2 homohexamers on either side of HJ DNA bound by 1 or 2 RuvA tetramers; 4 subunits per hexamer contact DNA at a time. Coordinated motions by a converter formed by DNA-disengaged RuvB subunits stimulates ATP hydrolysis and nucleotide exchange. Immobilization of the converter enables RuvB to convert the ATP-contained energy into a lever motion, pulling 2 nucleotides of DNA out of the RuvA tetramer per ATP hydrolyzed, thus driving DNA branch migration. The RuvB motors rotate together with the DNA substrate, which together with the progressing nucleotide cycle form the mechanistic basis for DNA recombination by continuous HJ branch migration. Branch migration allows RuvC to scan DNA until it finds its consensus sequence, where it cleaves and resolves cruciform DNA.</text>
</comment>
<organism evidence="11 12">
    <name type="scientific">Fastidiosipila sanguinis</name>
    <dbReference type="NCBI Taxonomy" id="236753"/>
    <lineage>
        <taxon>Bacteria</taxon>
        <taxon>Bacillati</taxon>
        <taxon>Bacillota</taxon>
        <taxon>Clostridia</taxon>
        <taxon>Eubacteriales</taxon>
        <taxon>Oscillospiraceae</taxon>
        <taxon>Fastidiosipila</taxon>
    </lineage>
</organism>
<evidence type="ECO:0000259" key="10">
    <source>
        <dbReference type="SMART" id="SM00382"/>
    </source>
</evidence>
<dbReference type="Proteomes" id="UP000237947">
    <property type="component" value="Chromosome"/>
</dbReference>
<dbReference type="GO" id="GO:0016887">
    <property type="term" value="F:ATP hydrolysis activity"/>
    <property type="evidence" value="ECO:0007669"/>
    <property type="project" value="RHEA"/>
</dbReference>
<dbReference type="Gene3D" id="3.40.50.300">
    <property type="entry name" value="P-loop containing nucleotide triphosphate hydrolases"/>
    <property type="match status" value="1"/>
</dbReference>
<dbReference type="InterPro" id="IPR036388">
    <property type="entry name" value="WH-like_DNA-bd_sf"/>
</dbReference>
<proteinExistence type="inferred from homology"/>
<dbReference type="Pfam" id="PF17864">
    <property type="entry name" value="AAA_lid_4"/>
    <property type="match status" value="1"/>
</dbReference>
<accession>A0A2S0KQ44</accession>
<dbReference type="InterPro" id="IPR041445">
    <property type="entry name" value="AAA_lid_4"/>
</dbReference>
<dbReference type="InterPro" id="IPR027417">
    <property type="entry name" value="P-loop_NTPase"/>
</dbReference>
<dbReference type="SUPFAM" id="SSF52540">
    <property type="entry name" value="P-loop containing nucleoside triphosphate hydrolases"/>
    <property type="match status" value="1"/>
</dbReference>
<dbReference type="PANTHER" id="PTHR42848">
    <property type="match status" value="1"/>
</dbReference>
<dbReference type="InterPro" id="IPR036390">
    <property type="entry name" value="WH_DNA-bd_sf"/>
</dbReference>
<feature type="binding site" evidence="9">
    <location>
        <position position="310"/>
    </location>
    <ligand>
        <name>DNA</name>
        <dbReference type="ChEBI" id="CHEBI:16991"/>
    </ligand>
</feature>
<evidence type="ECO:0000256" key="5">
    <source>
        <dbReference type="ARBA" id="ARBA00022840"/>
    </source>
</evidence>
<dbReference type="PANTHER" id="PTHR42848:SF1">
    <property type="entry name" value="HOLLIDAY JUNCTION BRANCH MIGRATION COMPLEX SUBUNIT RUVB"/>
    <property type="match status" value="1"/>
</dbReference>
<dbReference type="GO" id="GO:0000400">
    <property type="term" value="F:four-way junction DNA binding"/>
    <property type="evidence" value="ECO:0007669"/>
    <property type="project" value="UniProtKB-UniRule"/>
</dbReference>
<dbReference type="CDD" id="cd00009">
    <property type="entry name" value="AAA"/>
    <property type="match status" value="1"/>
</dbReference>
<keyword evidence="8 9" id="KW-0234">DNA repair</keyword>
<dbReference type="GO" id="GO:0005737">
    <property type="term" value="C:cytoplasm"/>
    <property type="evidence" value="ECO:0007669"/>
    <property type="project" value="UniProtKB-SubCell"/>
</dbReference>
<feature type="binding site" evidence="9">
    <location>
        <position position="20"/>
    </location>
    <ligand>
        <name>ATP</name>
        <dbReference type="ChEBI" id="CHEBI:30616"/>
    </ligand>
</feature>
<dbReference type="NCBIfam" id="TIGR00635">
    <property type="entry name" value="ruvB"/>
    <property type="match status" value="1"/>
</dbReference>
<keyword evidence="12" id="KW-1185">Reference proteome</keyword>
<feature type="region of interest" description="Head domain (RuvB-H)" evidence="9">
    <location>
        <begin position="255"/>
        <end position="332"/>
    </location>
</feature>
<dbReference type="InterPro" id="IPR008824">
    <property type="entry name" value="RuvB-like_N"/>
</dbReference>
<keyword evidence="1 9" id="KW-0963">Cytoplasm</keyword>
<evidence type="ECO:0000256" key="4">
    <source>
        <dbReference type="ARBA" id="ARBA00022801"/>
    </source>
</evidence>
<dbReference type="HAMAP" id="MF_00016">
    <property type="entry name" value="DNA_HJ_migration_RuvB"/>
    <property type="match status" value="1"/>
</dbReference>
<dbReference type="Pfam" id="PF05491">
    <property type="entry name" value="WHD_RuvB"/>
    <property type="match status" value="1"/>
</dbReference>
<dbReference type="GO" id="GO:0006310">
    <property type="term" value="P:DNA recombination"/>
    <property type="evidence" value="ECO:0007669"/>
    <property type="project" value="UniProtKB-UniRule"/>
</dbReference>
<keyword evidence="3 9" id="KW-0227">DNA damage</keyword>
<feature type="binding site" evidence="9">
    <location>
        <position position="65"/>
    </location>
    <ligand>
        <name>ATP</name>
        <dbReference type="ChEBI" id="CHEBI:30616"/>
    </ligand>
</feature>
<keyword evidence="5 9" id="KW-0067">ATP-binding</keyword>
<sequence length="332" mass="36248">MDNSLLSGELREDEQESNQLRPLTLNEYFGQDKVKANLGVFIQAAKERGESLDHALLYGPPGLGKTTLAGIIANELGVDLRITSGPAIEKSGDLAAILTNLKPHDVLFIDEIHRLNHYVEEVLYSAMEDFSIDIVLGKGAGARSVRIDLAPFTLVGATTRVGLLTAPLRDRFGMIFRLDLYTVEELCQIIERDAGILGIGADRAGLLEIARRSRGTPRVAIRLLKRLRDFAQVNGNGVITEEIAKEGLAALEIDDQGLNKLDNEILLAIAKVFKGGPVGLETLSAITNEDPGTIEDVNEPYLMQLGYIAKTPRGRVLTDKGFEHLGMERPVD</sequence>
<dbReference type="GO" id="GO:0005524">
    <property type="term" value="F:ATP binding"/>
    <property type="evidence" value="ECO:0007669"/>
    <property type="project" value="UniProtKB-UniRule"/>
</dbReference>
<comment type="subcellular location">
    <subcellularLocation>
        <location evidence="9">Cytoplasm</location>
    </subcellularLocation>
</comment>
<comment type="similarity">
    <text evidence="9">Belongs to the RuvB family.</text>
</comment>
<dbReference type="SMART" id="SM00382">
    <property type="entry name" value="AAA"/>
    <property type="match status" value="1"/>
</dbReference>
<dbReference type="KEGG" id="fsa:C5Q98_03330"/>
<dbReference type="GO" id="GO:0048476">
    <property type="term" value="C:Holliday junction resolvase complex"/>
    <property type="evidence" value="ECO:0007669"/>
    <property type="project" value="UniProtKB-UniRule"/>
</dbReference>
<keyword evidence="11" id="KW-0347">Helicase</keyword>
<reference evidence="12" key="1">
    <citation type="submission" date="2018-02" db="EMBL/GenBank/DDBJ databases">
        <authorList>
            <person name="Holder M.E."/>
            <person name="Ajami N.J."/>
            <person name="Petrosino J.F."/>
        </authorList>
    </citation>
    <scope>NUCLEOTIDE SEQUENCE [LARGE SCALE GENOMIC DNA]</scope>
    <source>
        <strain evidence="12">CCUG 47711</strain>
    </source>
</reference>
<evidence type="ECO:0000256" key="1">
    <source>
        <dbReference type="ARBA" id="ARBA00022490"/>
    </source>
</evidence>
<feature type="binding site" evidence="9">
    <location>
        <position position="66"/>
    </location>
    <ligand>
        <name>Mg(2+)</name>
        <dbReference type="ChEBI" id="CHEBI:18420"/>
    </ligand>
</feature>
<dbReference type="Pfam" id="PF05496">
    <property type="entry name" value="RuvB_N"/>
    <property type="match status" value="1"/>
</dbReference>
<keyword evidence="2 9" id="KW-0547">Nucleotide-binding</keyword>
<keyword evidence="7 9" id="KW-0233">DNA recombination</keyword>
<feature type="binding site" evidence="9">
    <location>
        <position position="67"/>
    </location>
    <ligand>
        <name>ATP</name>
        <dbReference type="ChEBI" id="CHEBI:30616"/>
    </ligand>
</feature>
<feature type="binding site" evidence="9">
    <location>
        <position position="21"/>
    </location>
    <ligand>
        <name>ATP</name>
        <dbReference type="ChEBI" id="CHEBI:30616"/>
    </ligand>
</feature>
<keyword evidence="6 9" id="KW-0238">DNA-binding</keyword>
<dbReference type="Gene3D" id="1.10.10.10">
    <property type="entry name" value="Winged helix-like DNA-binding domain superfamily/Winged helix DNA-binding domain"/>
    <property type="match status" value="1"/>
</dbReference>
<feature type="domain" description="AAA+ ATPase" evidence="10">
    <location>
        <begin position="51"/>
        <end position="182"/>
    </location>
</feature>
<dbReference type="EC" id="3.6.4.-" evidence="9"/>
<dbReference type="Gene3D" id="1.10.8.60">
    <property type="match status" value="1"/>
</dbReference>
<keyword evidence="4 9" id="KW-0378">Hydrolase</keyword>